<dbReference type="RefSeq" id="WP_034375262.1">
    <property type="nucleotide sequence ID" value="NZ_KN323186.1"/>
</dbReference>
<feature type="transmembrane region" description="Helical" evidence="1">
    <location>
        <begin position="80"/>
        <end position="97"/>
    </location>
</feature>
<evidence type="ECO:0008006" key="6">
    <source>
        <dbReference type="Google" id="ProtNLM"/>
    </source>
</evidence>
<dbReference type="InterPro" id="IPR043831">
    <property type="entry name" value="DUF5808"/>
</dbReference>
<dbReference type="PANTHER" id="PTHR37810">
    <property type="entry name" value="IMMUNITY PROTEIN SDPI"/>
    <property type="match status" value="1"/>
</dbReference>
<reference evidence="4 5" key="1">
    <citation type="submission" date="2014-01" db="EMBL/GenBank/DDBJ databases">
        <title>Draft genome sequence of the multidrug-resistant clinical isolate Dermabacter hominis 1368.</title>
        <authorList>
            <person name="Albersmeier A."/>
            <person name="Bomholt C."/>
            <person name="Glaub A."/>
            <person name="Ruckert C."/>
            <person name="Soriano F."/>
            <person name="Fernandez-Natal I."/>
            <person name="Tauch A."/>
        </authorList>
    </citation>
    <scope>NUCLEOTIDE SEQUENCE [LARGE SCALE GENOMIC DNA]</scope>
    <source>
        <strain evidence="4 5">1368</strain>
    </source>
</reference>
<feature type="transmembrane region" description="Helical" evidence="1">
    <location>
        <begin position="259"/>
        <end position="280"/>
    </location>
</feature>
<accession>A0ABR4SHZ3</accession>
<feature type="transmembrane region" description="Helical" evidence="1">
    <location>
        <begin position="232"/>
        <end position="253"/>
    </location>
</feature>
<feature type="transmembrane region" description="Helical" evidence="1">
    <location>
        <begin position="56"/>
        <end position="74"/>
    </location>
</feature>
<evidence type="ECO:0000313" key="4">
    <source>
        <dbReference type="EMBL" id="KDS92814.1"/>
    </source>
</evidence>
<dbReference type="PANTHER" id="PTHR37810:SF5">
    <property type="entry name" value="IMMUNITY PROTEIN SDPI"/>
    <property type="match status" value="1"/>
</dbReference>
<keyword evidence="1" id="KW-0472">Membrane</keyword>
<feature type="transmembrane region" description="Helical" evidence="1">
    <location>
        <begin position="182"/>
        <end position="202"/>
    </location>
</feature>
<name>A0ABR4SHZ3_9MICO</name>
<dbReference type="Pfam" id="PF07853">
    <property type="entry name" value="DUF1648"/>
    <property type="match status" value="1"/>
</dbReference>
<proteinExistence type="predicted"/>
<feature type="transmembrane region" description="Helical" evidence="1">
    <location>
        <begin position="6"/>
        <end position="23"/>
    </location>
</feature>
<evidence type="ECO:0000259" key="2">
    <source>
        <dbReference type="Pfam" id="PF07853"/>
    </source>
</evidence>
<evidence type="ECO:0000313" key="5">
    <source>
        <dbReference type="Proteomes" id="UP000030182"/>
    </source>
</evidence>
<sequence>MNTWMMIVMLAALALTMAVTAAIPEMSRPTVPLGVSVPSDRVSDPAVRGAIRRYRLWILVGGIVAAAAMVAAFSVPEVSVVVLLGYVGWTVVAFAVCRRPIMAAKASQGWYDAVPVRVSASVKPERPVKPLWPLLVLAVGIALAAVVVVAINYPLLPDPMPSRYDAAGNVTGWEPKNWGSALLLPLVSLGSTVLLVMVCVVLSRRQRTRFPDGGPRAAREFQDGRGKALQRALAALTLGSAILLSALAVAPVVQLAPSGISWTIWGLVAASSLPVVWLVIDSVRQGRALRAASERSGPESPDDDQLWRWGIFYENREDPRIWVEKRNGLGLTVNLGHPGGVAIMGGVALMVLATVALVITL</sequence>
<keyword evidence="1" id="KW-1133">Transmembrane helix</keyword>
<protein>
    <recommendedName>
        <fullName evidence="6">DUF5808 domain-containing protein</fullName>
    </recommendedName>
</protein>
<feature type="domain" description="DUF5808" evidence="3">
    <location>
        <begin position="316"/>
        <end position="340"/>
    </location>
</feature>
<feature type="transmembrane region" description="Helical" evidence="1">
    <location>
        <begin position="131"/>
        <end position="153"/>
    </location>
</feature>
<keyword evidence="1" id="KW-0812">Transmembrane</keyword>
<evidence type="ECO:0000259" key="3">
    <source>
        <dbReference type="Pfam" id="PF19124"/>
    </source>
</evidence>
<comment type="caution">
    <text evidence="4">The sequence shown here is derived from an EMBL/GenBank/DDBJ whole genome shotgun (WGS) entry which is preliminary data.</text>
</comment>
<dbReference type="Pfam" id="PF19124">
    <property type="entry name" value="DUF5808"/>
    <property type="match status" value="1"/>
</dbReference>
<dbReference type="EMBL" id="JDRS01000015">
    <property type="protein sequence ID" value="KDS92814.1"/>
    <property type="molecule type" value="Genomic_DNA"/>
</dbReference>
<evidence type="ECO:0000256" key="1">
    <source>
        <dbReference type="SAM" id="Phobius"/>
    </source>
</evidence>
<gene>
    <name evidence="4" type="ORF">DHOM_09145</name>
</gene>
<dbReference type="Proteomes" id="UP000030182">
    <property type="component" value="Unassembled WGS sequence"/>
</dbReference>
<keyword evidence="5" id="KW-1185">Reference proteome</keyword>
<organism evidence="4 5">
    <name type="scientific">Dermabacter hominis 1368</name>
    <dbReference type="NCBI Taxonomy" id="1450519"/>
    <lineage>
        <taxon>Bacteria</taxon>
        <taxon>Bacillati</taxon>
        <taxon>Actinomycetota</taxon>
        <taxon>Actinomycetes</taxon>
        <taxon>Micrococcales</taxon>
        <taxon>Dermabacteraceae</taxon>
        <taxon>Dermabacter</taxon>
    </lineage>
</organism>
<feature type="transmembrane region" description="Helical" evidence="1">
    <location>
        <begin position="335"/>
        <end position="359"/>
    </location>
</feature>
<dbReference type="InterPro" id="IPR012867">
    <property type="entry name" value="DUF1648"/>
</dbReference>
<feature type="domain" description="DUF1648" evidence="2">
    <location>
        <begin position="141"/>
        <end position="187"/>
    </location>
</feature>